<sequence>MKKAIHLTSKERQIYLALLSPEQRKILNEYRKYKYNSEVLTEFSQSGGDWKFLEMQINYNYDPSHPQDSTLKCSCGKGVKYLYYCQSNITGEVLGFGSEHLKQEAGISNAVVREILNGQHKIDRGLDEILYWYARGYTFPKLMYEFIQEFAFDYEVEEYFKAKNLKFLAAFEEQNLPIYNRDYKKLEKLVQDVNSRKSREEYERKLEEEEKLRKEREEKERREREKRKREEEKRRAEEERKAKLEQAKKEAKIKKLKAKFKYYLDEQASWEEKHQANLEEKANQIDSSKRKQTLRKDFSGLANKRKEVTRRARLLFDKLFDEETSEMYALDPDDYGLILVLYGILGQGKTKAHESVNIANVAVGFVTRLAKKFEYPVRQTDQELYQLYDKLVGILLSKGVIRRQGNRVVYAVNIR</sequence>
<dbReference type="Proteomes" id="UP001231316">
    <property type="component" value="Plasmid unnamed2"/>
</dbReference>
<organism evidence="2 3">
    <name type="scientific">Ligilactobacillus salivarius</name>
    <dbReference type="NCBI Taxonomy" id="1624"/>
    <lineage>
        <taxon>Bacteria</taxon>
        <taxon>Bacillati</taxon>
        <taxon>Bacillota</taxon>
        <taxon>Bacilli</taxon>
        <taxon>Lactobacillales</taxon>
        <taxon>Lactobacillaceae</taxon>
        <taxon>Ligilactobacillus</taxon>
    </lineage>
</organism>
<reference evidence="2" key="1">
    <citation type="submission" date="2023-04" db="EMBL/GenBank/DDBJ databases">
        <title>Four porcine-derived lactic acid bacteria strains analyses and their evaluation as potential probiotics based on genomics.</title>
        <authorList>
            <person name="Niu D."/>
        </authorList>
    </citation>
    <scope>NUCLEOTIDE SEQUENCE</scope>
    <source>
        <strain evidence="2">ZSA5</strain>
        <plasmid evidence="2">unnamed2</plasmid>
    </source>
</reference>
<gene>
    <name evidence="2" type="ORF">QFE45_10985</name>
</gene>
<protein>
    <submittedName>
        <fullName evidence="2">Uncharacterized protein</fullName>
    </submittedName>
</protein>
<keyword evidence="2" id="KW-0614">Plasmid</keyword>
<geneLocation type="plasmid" evidence="2 3">
    <name>unnamed2</name>
</geneLocation>
<accession>A0AAX3X841</accession>
<evidence type="ECO:0000313" key="2">
    <source>
        <dbReference type="EMBL" id="WII29784.1"/>
    </source>
</evidence>
<proteinExistence type="predicted"/>
<dbReference type="EMBL" id="CP123973">
    <property type="protein sequence ID" value="WII29784.1"/>
    <property type="molecule type" value="Genomic_DNA"/>
</dbReference>
<dbReference type="RefSeq" id="WP_284650736.1">
    <property type="nucleotide sequence ID" value="NZ_CP123973.1"/>
</dbReference>
<evidence type="ECO:0000256" key="1">
    <source>
        <dbReference type="SAM" id="MobiDB-lite"/>
    </source>
</evidence>
<name>A0AAX3X841_9LACO</name>
<evidence type="ECO:0000313" key="3">
    <source>
        <dbReference type="Proteomes" id="UP001231316"/>
    </source>
</evidence>
<feature type="region of interest" description="Disordered" evidence="1">
    <location>
        <begin position="204"/>
        <end position="242"/>
    </location>
</feature>
<dbReference type="AlphaFoldDB" id="A0AAX3X841"/>